<sequence length="184" mass="20902">MPPRCDNFLWERHSVVVGRCDAVMGKKLQLDEIDREIVLQLRKDGRMSNADLARHVSLSAPACLRRVKHLEDSGVIRGYRAVIDPAAFGHSLEVFVWVDLDASNREAMLAFEDRVSQMEEVVECHRVFGRPDFFMRVLVRDPADYEDFLTNKLIGVPLVLRVTSTPSLKKIKTEDHGWSEGALG</sequence>
<dbReference type="GO" id="GO:0043200">
    <property type="term" value="P:response to amino acid"/>
    <property type="evidence" value="ECO:0007669"/>
    <property type="project" value="TreeGrafter"/>
</dbReference>
<dbReference type="PANTHER" id="PTHR30154">
    <property type="entry name" value="LEUCINE-RESPONSIVE REGULATORY PROTEIN"/>
    <property type="match status" value="1"/>
</dbReference>
<dbReference type="InterPro" id="IPR000485">
    <property type="entry name" value="AsnC-type_HTH_dom"/>
</dbReference>
<dbReference type="SUPFAM" id="SSF46785">
    <property type="entry name" value="Winged helix' DNA-binding domain"/>
    <property type="match status" value="1"/>
</dbReference>
<protein>
    <submittedName>
        <fullName evidence="5">Leucine-responsive regulatory protein</fullName>
    </submittedName>
</protein>
<dbReference type="PANTHER" id="PTHR30154:SF34">
    <property type="entry name" value="TRANSCRIPTIONAL REGULATOR AZLB"/>
    <property type="match status" value="1"/>
</dbReference>
<dbReference type="InterPro" id="IPR019888">
    <property type="entry name" value="Tscrpt_reg_AsnC-like"/>
</dbReference>
<dbReference type="InterPro" id="IPR036388">
    <property type="entry name" value="WH-like_DNA-bd_sf"/>
</dbReference>
<dbReference type="SUPFAM" id="SSF54909">
    <property type="entry name" value="Dimeric alpha+beta barrel"/>
    <property type="match status" value="1"/>
</dbReference>
<dbReference type="PRINTS" id="PR00033">
    <property type="entry name" value="HTHASNC"/>
</dbReference>
<evidence type="ECO:0000313" key="5">
    <source>
        <dbReference type="EMBL" id="SNV39240.1"/>
    </source>
</evidence>
<dbReference type="AlphaFoldDB" id="A0A239WYN2"/>
<dbReference type="GO" id="GO:0043565">
    <property type="term" value="F:sequence-specific DNA binding"/>
    <property type="evidence" value="ECO:0007669"/>
    <property type="project" value="InterPro"/>
</dbReference>
<dbReference type="InterPro" id="IPR036390">
    <property type="entry name" value="WH_DNA-bd_sf"/>
</dbReference>
<reference evidence="5 6" key="1">
    <citation type="submission" date="2017-06" db="EMBL/GenBank/DDBJ databases">
        <authorList>
            <consortium name="Pathogen Informatics"/>
        </authorList>
    </citation>
    <scope>NUCLEOTIDE SEQUENCE [LARGE SCALE GENOMIC DNA]</scope>
    <source>
        <strain evidence="5 6">NCTC11865</strain>
    </source>
</reference>
<evidence type="ECO:0000259" key="4">
    <source>
        <dbReference type="PROSITE" id="PS50956"/>
    </source>
</evidence>
<dbReference type="PROSITE" id="PS50956">
    <property type="entry name" value="HTH_ASNC_2"/>
    <property type="match status" value="1"/>
</dbReference>
<keyword evidence="2" id="KW-0238">DNA-binding</keyword>
<organism evidence="5 6">
    <name type="scientific">Cutibacterium granulosum</name>
    <dbReference type="NCBI Taxonomy" id="33011"/>
    <lineage>
        <taxon>Bacteria</taxon>
        <taxon>Bacillati</taxon>
        <taxon>Actinomycetota</taxon>
        <taxon>Actinomycetes</taxon>
        <taxon>Propionibacteriales</taxon>
        <taxon>Propionibacteriaceae</taxon>
        <taxon>Cutibacterium</taxon>
    </lineage>
</organism>
<dbReference type="InterPro" id="IPR019887">
    <property type="entry name" value="Tscrpt_reg_AsnC/Lrp_C"/>
</dbReference>
<evidence type="ECO:0000256" key="2">
    <source>
        <dbReference type="ARBA" id="ARBA00023125"/>
    </source>
</evidence>
<dbReference type="Pfam" id="PF01037">
    <property type="entry name" value="AsnC_trans_reg"/>
    <property type="match status" value="1"/>
</dbReference>
<dbReference type="SMART" id="SM00344">
    <property type="entry name" value="HTH_ASNC"/>
    <property type="match status" value="1"/>
</dbReference>
<evidence type="ECO:0000313" key="6">
    <source>
        <dbReference type="Proteomes" id="UP000215332"/>
    </source>
</evidence>
<name>A0A239WYN2_9ACTN</name>
<evidence type="ECO:0000256" key="1">
    <source>
        <dbReference type="ARBA" id="ARBA00023015"/>
    </source>
</evidence>
<dbReference type="InterPro" id="IPR011991">
    <property type="entry name" value="ArsR-like_HTH"/>
</dbReference>
<dbReference type="GO" id="GO:0005829">
    <property type="term" value="C:cytosol"/>
    <property type="evidence" value="ECO:0007669"/>
    <property type="project" value="TreeGrafter"/>
</dbReference>
<proteinExistence type="predicted"/>
<dbReference type="EMBL" id="LT906441">
    <property type="protein sequence ID" value="SNV39240.1"/>
    <property type="molecule type" value="Genomic_DNA"/>
</dbReference>
<feature type="domain" description="HTH asnC-type" evidence="4">
    <location>
        <begin position="30"/>
        <end position="91"/>
    </location>
</feature>
<dbReference type="Gene3D" id="3.30.70.920">
    <property type="match status" value="1"/>
</dbReference>
<evidence type="ECO:0000256" key="3">
    <source>
        <dbReference type="ARBA" id="ARBA00023163"/>
    </source>
</evidence>
<dbReference type="Gene3D" id="1.10.10.10">
    <property type="entry name" value="Winged helix-like DNA-binding domain superfamily/Winged helix DNA-binding domain"/>
    <property type="match status" value="1"/>
</dbReference>
<dbReference type="CDD" id="cd00090">
    <property type="entry name" value="HTH_ARSR"/>
    <property type="match status" value="1"/>
</dbReference>
<accession>A0A239WYN2</accession>
<gene>
    <name evidence="5" type="primary">lrp_2</name>
    <name evidence="5" type="ORF">SAMEA4412665_01728</name>
</gene>
<dbReference type="eggNOG" id="COG1522">
    <property type="taxonomic scope" value="Bacteria"/>
</dbReference>
<keyword evidence="1" id="KW-0805">Transcription regulation</keyword>
<dbReference type="Pfam" id="PF13412">
    <property type="entry name" value="HTH_24"/>
    <property type="match status" value="1"/>
</dbReference>
<keyword evidence="3" id="KW-0804">Transcription</keyword>
<dbReference type="KEGG" id="cgrn:4412665_01728"/>
<dbReference type="InterPro" id="IPR011008">
    <property type="entry name" value="Dimeric_a/b-barrel"/>
</dbReference>
<dbReference type="Proteomes" id="UP000215332">
    <property type="component" value="Chromosome 1"/>
</dbReference>